<dbReference type="SUPFAM" id="SSF56436">
    <property type="entry name" value="C-type lectin-like"/>
    <property type="match status" value="1"/>
</dbReference>
<dbReference type="InterPro" id="IPR001304">
    <property type="entry name" value="C-type_lectin-like"/>
</dbReference>
<dbReference type="Pfam" id="PF00059">
    <property type="entry name" value="Lectin_C"/>
    <property type="match status" value="1"/>
</dbReference>
<dbReference type="PANTHER" id="PTHR22801:SF63">
    <property type="entry name" value="C-TYPE LECTIN DOMAIN-CONTAINING PROTEIN"/>
    <property type="match status" value="1"/>
</dbReference>
<dbReference type="InterPro" id="IPR050801">
    <property type="entry name" value="Ca-Dep_Lectins_ImmuneDev"/>
</dbReference>
<reference evidence="4 5" key="1">
    <citation type="journal article" date="2021" name="Elife">
        <title>Chloroplast acquisition without the gene transfer in kleptoplastic sea slugs, Plakobranchus ocellatus.</title>
        <authorList>
            <person name="Maeda T."/>
            <person name="Takahashi S."/>
            <person name="Yoshida T."/>
            <person name="Shimamura S."/>
            <person name="Takaki Y."/>
            <person name="Nagai Y."/>
            <person name="Toyoda A."/>
            <person name="Suzuki Y."/>
            <person name="Arimoto A."/>
            <person name="Ishii H."/>
            <person name="Satoh N."/>
            <person name="Nishiyama T."/>
            <person name="Hasebe M."/>
            <person name="Maruyama T."/>
            <person name="Minagawa J."/>
            <person name="Obokata J."/>
            <person name="Shigenobu S."/>
        </authorList>
    </citation>
    <scope>NUCLEOTIDE SEQUENCE [LARGE SCALE GENOMIC DNA]</scope>
</reference>
<organism evidence="4 5">
    <name type="scientific">Plakobranchus ocellatus</name>
    <dbReference type="NCBI Taxonomy" id="259542"/>
    <lineage>
        <taxon>Eukaryota</taxon>
        <taxon>Metazoa</taxon>
        <taxon>Spiralia</taxon>
        <taxon>Lophotrochozoa</taxon>
        <taxon>Mollusca</taxon>
        <taxon>Gastropoda</taxon>
        <taxon>Heterobranchia</taxon>
        <taxon>Euthyneura</taxon>
        <taxon>Panpulmonata</taxon>
        <taxon>Sacoglossa</taxon>
        <taxon>Placobranchoidea</taxon>
        <taxon>Plakobranchidae</taxon>
        <taxon>Plakobranchus</taxon>
    </lineage>
</organism>
<keyword evidence="5" id="KW-1185">Reference proteome</keyword>
<name>A0AAV4CPQ3_9GAST</name>
<dbReference type="PROSITE" id="PS00615">
    <property type="entry name" value="C_TYPE_LECTIN_1"/>
    <property type="match status" value="1"/>
</dbReference>
<keyword evidence="2" id="KW-0732">Signal</keyword>
<feature type="signal peptide" evidence="2">
    <location>
        <begin position="1"/>
        <end position="19"/>
    </location>
</feature>
<evidence type="ECO:0000313" key="5">
    <source>
        <dbReference type="Proteomes" id="UP000735302"/>
    </source>
</evidence>
<comment type="caution">
    <text evidence="4">The sequence shown here is derived from an EMBL/GenBank/DDBJ whole genome shotgun (WGS) entry which is preliminary data.</text>
</comment>
<dbReference type="InterPro" id="IPR018378">
    <property type="entry name" value="C-type_lectin_CS"/>
</dbReference>
<sequence>MLPAKKLFFWIVLLNVADEYLTVFATTREISFFKNANPAQETNSADPSEVTNVTSTFVCGSQCLAAFPSCTSYLHNSSTGLCIQASGPTSLVPQLHSGLGDLYVSCDTENGFYMHRYGDAVACVAVFFNPRRNFTLASSHCVQLGGYLPIIKTWEKLQLVTLAMENQSFWVGLDDMVEEGVYVWRDDGQVAFRSNATYTAAQMAKLEMDGLWDHPREPNNFADNEDCIQVKYSNTHSAFRLNDYKCYSRSRYACEMKIRFT</sequence>
<feature type="chain" id="PRO_5043708129" evidence="2">
    <location>
        <begin position="20"/>
        <end position="261"/>
    </location>
</feature>
<dbReference type="Gene3D" id="3.10.100.10">
    <property type="entry name" value="Mannose-Binding Protein A, subunit A"/>
    <property type="match status" value="1"/>
</dbReference>
<keyword evidence="1" id="KW-1015">Disulfide bond</keyword>
<dbReference type="PANTHER" id="PTHR22801">
    <property type="entry name" value="LITHOSTATHINE"/>
    <property type="match status" value="1"/>
</dbReference>
<dbReference type="EMBL" id="BLXT01006838">
    <property type="protein sequence ID" value="GFO33796.1"/>
    <property type="molecule type" value="Genomic_DNA"/>
</dbReference>
<dbReference type="InterPro" id="IPR016187">
    <property type="entry name" value="CTDL_fold"/>
</dbReference>
<dbReference type="Proteomes" id="UP000735302">
    <property type="component" value="Unassembled WGS sequence"/>
</dbReference>
<proteinExistence type="predicted"/>
<evidence type="ECO:0000259" key="3">
    <source>
        <dbReference type="PROSITE" id="PS50041"/>
    </source>
</evidence>
<accession>A0AAV4CPQ3</accession>
<dbReference type="AlphaFoldDB" id="A0AAV4CPQ3"/>
<gene>
    <name evidence="4" type="ORF">PoB_006030100</name>
</gene>
<protein>
    <submittedName>
        <fullName evidence="4">C-type lectin-related protein 4</fullName>
    </submittedName>
</protein>
<evidence type="ECO:0000256" key="2">
    <source>
        <dbReference type="SAM" id="SignalP"/>
    </source>
</evidence>
<dbReference type="InterPro" id="IPR016186">
    <property type="entry name" value="C-type_lectin-like/link_sf"/>
</dbReference>
<feature type="domain" description="C-type lectin" evidence="3">
    <location>
        <begin position="123"/>
        <end position="255"/>
    </location>
</feature>
<dbReference type="PROSITE" id="PS50041">
    <property type="entry name" value="C_TYPE_LECTIN_2"/>
    <property type="match status" value="1"/>
</dbReference>
<evidence type="ECO:0000313" key="4">
    <source>
        <dbReference type="EMBL" id="GFO33796.1"/>
    </source>
</evidence>
<evidence type="ECO:0000256" key="1">
    <source>
        <dbReference type="ARBA" id="ARBA00023157"/>
    </source>
</evidence>